<name>A0ABP9IBF3_9ACTN</name>
<sequence length="78" mass="7164">MKSPAREGESEAGGIAAGAGGAVVAVVTDAEASGSTVPGAPAASGWSSTVAAGRAGPPVSSATSSVLVSMSTDHTAGH</sequence>
<dbReference type="Proteomes" id="UP001500610">
    <property type="component" value="Unassembled WGS sequence"/>
</dbReference>
<proteinExistence type="predicted"/>
<comment type="caution">
    <text evidence="2">The sequence shown here is derived from an EMBL/GenBank/DDBJ whole genome shotgun (WGS) entry which is preliminary data.</text>
</comment>
<organism evidence="2 3">
    <name type="scientific">Streptomyces hyderabadensis</name>
    <dbReference type="NCBI Taxonomy" id="598549"/>
    <lineage>
        <taxon>Bacteria</taxon>
        <taxon>Bacillati</taxon>
        <taxon>Actinomycetota</taxon>
        <taxon>Actinomycetes</taxon>
        <taxon>Kitasatosporales</taxon>
        <taxon>Streptomycetaceae</taxon>
        <taxon>Streptomyces</taxon>
    </lineage>
</organism>
<dbReference type="EMBL" id="BAABIV010000015">
    <property type="protein sequence ID" value="GAA4993833.1"/>
    <property type="molecule type" value="Genomic_DNA"/>
</dbReference>
<reference evidence="3" key="1">
    <citation type="journal article" date="2019" name="Int. J. Syst. Evol. Microbiol.">
        <title>The Global Catalogue of Microorganisms (GCM) 10K type strain sequencing project: providing services to taxonomists for standard genome sequencing and annotation.</title>
        <authorList>
            <consortium name="The Broad Institute Genomics Platform"/>
            <consortium name="The Broad Institute Genome Sequencing Center for Infectious Disease"/>
            <person name="Wu L."/>
            <person name="Ma J."/>
        </authorList>
    </citation>
    <scope>NUCLEOTIDE SEQUENCE [LARGE SCALE GENOMIC DNA]</scope>
    <source>
        <strain evidence="3">JCM 17657</strain>
    </source>
</reference>
<protein>
    <submittedName>
        <fullName evidence="2">Uncharacterized protein</fullName>
    </submittedName>
</protein>
<accession>A0ABP9IBF3</accession>
<keyword evidence="3" id="KW-1185">Reference proteome</keyword>
<feature type="compositionally biased region" description="Low complexity" evidence="1">
    <location>
        <begin position="59"/>
        <end position="71"/>
    </location>
</feature>
<gene>
    <name evidence="2" type="ORF">GCM10023257_38670</name>
</gene>
<feature type="region of interest" description="Disordered" evidence="1">
    <location>
        <begin position="30"/>
        <end position="78"/>
    </location>
</feature>
<evidence type="ECO:0000256" key="1">
    <source>
        <dbReference type="SAM" id="MobiDB-lite"/>
    </source>
</evidence>
<evidence type="ECO:0000313" key="3">
    <source>
        <dbReference type="Proteomes" id="UP001500610"/>
    </source>
</evidence>
<evidence type="ECO:0000313" key="2">
    <source>
        <dbReference type="EMBL" id="GAA4993833.1"/>
    </source>
</evidence>